<sequence>MVPRRSLSRSRRRSFLCGVAATVSTLAGCSTLTADEPADVAVHNADAAPHTVTVSARTVDGPTHLSERVDLAADEWVSFPDALPAASASRGTETFRVAASVDGGPATTRTVENTPSLAVVQVTVRPDGVEIDDVRE</sequence>
<evidence type="ECO:0000313" key="3">
    <source>
        <dbReference type="Proteomes" id="UP001596447"/>
    </source>
</evidence>
<organism evidence="2 3">
    <name type="scientific">Halospeciosus flavus</name>
    <dbReference type="NCBI Taxonomy" id="3032283"/>
    <lineage>
        <taxon>Archaea</taxon>
        <taxon>Methanobacteriati</taxon>
        <taxon>Methanobacteriota</taxon>
        <taxon>Stenosarchaea group</taxon>
        <taxon>Halobacteria</taxon>
        <taxon>Halobacteriales</taxon>
        <taxon>Halobacteriaceae</taxon>
        <taxon>Halospeciosus</taxon>
    </lineage>
</organism>
<comment type="caution">
    <text evidence="2">The sequence shown here is derived from an EMBL/GenBank/DDBJ whole genome shotgun (WGS) entry which is preliminary data.</text>
</comment>
<dbReference type="Pfam" id="PF25942">
    <property type="entry name" value="Ig_halo"/>
    <property type="match status" value="1"/>
</dbReference>
<name>A0ABD5Z6V8_9EURY</name>
<reference evidence="2 3" key="1">
    <citation type="journal article" date="2019" name="Int. J. Syst. Evol. Microbiol.">
        <title>The Global Catalogue of Microorganisms (GCM) 10K type strain sequencing project: providing services to taxonomists for standard genome sequencing and annotation.</title>
        <authorList>
            <consortium name="The Broad Institute Genomics Platform"/>
            <consortium name="The Broad Institute Genome Sequencing Center for Infectious Disease"/>
            <person name="Wu L."/>
            <person name="Ma J."/>
        </authorList>
    </citation>
    <scope>NUCLEOTIDE SEQUENCE [LARGE SCALE GENOMIC DNA]</scope>
    <source>
        <strain evidence="2 3">XZGYJ-43</strain>
    </source>
</reference>
<proteinExistence type="predicted"/>
<keyword evidence="3" id="KW-1185">Reference proteome</keyword>
<dbReference type="RefSeq" id="WP_279527674.1">
    <property type="nucleotide sequence ID" value="NZ_CP122312.1"/>
</dbReference>
<dbReference type="Proteomes" id="UP001596447">
    <property type="component" value="Unassembled WGS sequence"/>
</dbReference>
<protein>
    <recommendedName>
        <fullName evidence="1">Ig-like domain-containing protein</fullName>
    </recommendedName>
</protein>
<accession>A0ABD5Z6V8</accession>
<evidence type="ECO:0000313" key="2">
    <source>
        <dbReference type="EMBL" id="MFC7200911.1"/>
    </source>
</evidence>
<dbReference type="AlphaFoldDB" id="A0ABD5Z6V8"/>
<feature type="domain" description="Ig-like" evidence="1">
    <location>
        <begin position="49"/>
        <end position="129"/>
    </location>
</feature>
<dbReference type="InterPro" id="IPR058929">
    <property type="entry name" value="Ig_halo"/>
</dbReference>
<dbReference type="EMBL" id="JBHTAR010000011">
    <property type="protein sequence ID" value="MFC7200911.1"/>
    <property type="molecule type" value="Genomic_DNA"/>
</dbReference>
<evidence type="ECO:0000259" key="1">
    <source>
        <dbReference type="Pfam" id="PF25942"/>
    </source>
</evidence>
<dbReference type="PROSITE" id="PS51257">
    <property type="entry name" value="PROKAR_LIPOPROTEIN"/>
    <property type="match status" value="1"/>
</dbReference>
<gene>
    <name evidence="2" type="ORF">ACFQJ9_16105</name>
</gene>